<feature type="transmembrane region" description="Helical" evidence="1">
    <location>
        <begin position="20"/>
        <end position="42"/>
    </location>
</feature>
<evidence type="ECO:0000313" key="3">
    <source>
        <dbReference type="Proteomes" id="UP000322214"/>
    </source>
</evidence>
<name>A0A5B9PGB5_9BACT</name>
<dbReference type="AlphaFoldDB" id="A0A5B9PGB5"/>
<dbReference type="RefSeq" id="WP_075083571.1">
    <property type="nucleotide sequence ID" value="NZ_CP042912.1"/>
</dbReference>
<evidence type="ECO:0000256" key="1">
    <source>
        <dbReference type="SAM" id="Phobius"/>
    </source>
</evidence>
<dbReference type="KEGG" id="mff:MFFC18_42080"/>
<keyword evidence="1" id="KW-1133">Transmembrane helix</keyword>
<dbReference type="EMBL" id="CP042912">
    <property type="protein sequence ID" value="QEG24290.1"/>
    <property type="molecule type" value="Genomic_DNA"/>
</dbReference>
<feature type="transmembrane region" description="Helical" evidence="1">
    <location>
        <begin position="102"/>
        <end position="119"/>
    </location>
</feature>
<accession>A0A5B9PGB5</accession>
<protein>
    <recommendedName>
        <fullName evidence="4">DUF2752 domain-containing protein</fullName>
    </recommendedName>
</protein>
<dbReference type="Proteomes" id="UP000322214">
    <property type="component" value="Chromosome"/>
</dbReference>
<gene>
    <name evidence="2" type="ORF">MFFC18_42080</name>
</gene>
<evidence type="ECO:0000313" key="2">
    <source>
        <dbReference type="EMBL" id="QEG24290.1"/>
    </source>
</evidence>
<dbReference type="STRING" id="980251.GCA_001642875_00784"/>
<keyword evidence="3" id="KW-1185">Reference proteome</keyword>
<sequence length="158" mass="18462">MTETDLPDSHRESFWRFYRLNFRLHIVFLLMAAAVITCSFVMSSEGKTTVRMPGVPVQMPSTCMSKRIWGVDCPGCGLTRSFISMSHAQFGRAFSFNPAGPLVYLFVLFQIPWHLYQMFRLWKLRRPIETLWLYVPLFAMSGAILIQWLWRLARGDLF</sequence>
<organism evidence="2 3">
    <name type="scientific">Mariniblastus fucicola</name>
    <dbReference type="NCBI Taxonomy" id="980251"/>
    <lineage>
        <taxon>Bacteria</taxon>
        <taxon>Pseudomonadati</taxon>
        <taxon>Planctomycetota</taxon>
        <taxon>Planctomycetia</taxon>
        <taxon>Pirellulales</taxon>
        <taxon>Pirellulaceae</taxon>
        <taxon>Mariniblastus</taxon>
    </lineage>
</organism>
<keyword evidence="1" id="KW-0812">Transmembrane</keyword>
<dbReference type="InterPro" id="IPR021215">
    <property type="entry name" value="DUF2752"/>
</dbReference>
<reference evidence="2 3" key="1">
    <citation type="submission" date="2019-08" db="EMBL/GenBank/DDBJ databases">
        <title>Deep-cultivation of Planctomycetes and their phenomic and genomic characterization uncovers novel biology.</title>
        <authorList>
            <person name="Wiegand S."/>
            <person name="Jogler M."/>
            <person name="Boedeker C."/>
            <person name="Pinto D."/>
            <person name="Vollmers J."/>
            <person name="Rivas-Marin E."/>
            <person name="Kohn T."/>
            <person name="Peeters S.H."/>
            <person name="Heuer A."/>
            <person name="Rast P."/>
            <person name="Oberbeckmann S."/>
            <person name="Bunk B."/>
            <person name="Jeske O."/>
            <person name="Meyerdierks A."/>
            <person name="Storesund J.E."/>
            <person name="Kallscheuer N."/>
            <person name="Luecker S."/>
            <person name="Lage O.M."/>
            <person name="Pohl T."/>
            <person name="Merkel B.J."/>
            <person name="Hornburger P."/>
            <person name="Mueller R.-W."/>
            <person name="Bruemmer F."/>
            <person name="Labrenz M."/>
            <person name="Spormann A.M."/>
            <person name="Op den Camp H."/>
            <person name="Overmann J."/>
            <person name="Amann R."/>
            <person name="Jetten M.S.M."/>
            <person name="Mascher T."/>
            <person name="Medema M.H."/>
            <person name="Devos D.P."/>
            <person name="Kaster A.-K."/>
            <person name="Ovreas L."/>
            <person name="Rohde M."/>
            <person name="Galperin M.Y."/>
            <person name="Jogler C."/>
        </authorList>
    </citation>
    <scope>NUCLEOTIDE SEQUENCE [LARGE SCALE GENOMIC DNA]</scope>
    <source>
        <strain evidence="2 3">FC18</strain>
    </source>
</reference>
<feature type="transmembrane region" description="Helical" evidence="1">
    <location>
        <begin position="131"/>
        <end position="150"/>
    </location>
</feature>
<proteinExistence type="predicted"/>
<keyword evidence="1" id="KW-0472">Membrane</keyword>
<evidence type="ECO:0008006" key="4">
    <source>
        <dbReference type="Google" id="ProtNLM"/>
    </source>
</evidence>
<dbReference type="Pfam" id="PF10825">
    <property type="entry name" value="DUF2752"/>
    <property type="match status" value="1"/>
</dbReference>